<organism evidence="2">
    <name type="scientific">marine sediment metagenome</name>
    <dbReference type="NCBI Taxonomy" id="412755"/>
    <lineage>
        <taxon>unclassified sequences</taxon>
        <taxon>metagenomes</taxon>
        <taxon>ecological metagenomes</taxon>
    </lineage>
</organism>
<keyword evidence="1" id="KW-0812">Transmembrane</keyword>
<keyword evidence="1" id="KW-1133">Transmembrane helix</keyword>
<dbReference type="EMBL" id="BARW01018660">
    <property type="protein sequence ID" value="GAJ01167.1"/>
    <property type="molecule type" value="Genomic_DNA"/>
</dbReference>
<name>X1UC56_9ZZZZ</name>
<comment type="caution">
    <text evidence="2">The sequence shown here is derived from an EMBL/GenBank/DDBJ whole genome shotgun (WGS) entry which is preliminary data.</text>
</comment>
<feature type="transmembrane region" description="Helical" evidence="1">
    <location>
        <begin position="12"/>
        <end position="39"/>
    </location>
</feature>
<accession>X1UC56</accession>
<protein>
    <submittedName>
        <fullName evidence="2">Uncharacterized protein</fullName>
    </submittedName>
</protein>
<dbReference type="AlphaFoldDB" id="X1UC56"/>
<sequence>MIQASQTKYQPLLEILLSSILFTFFLQLLSDFIASIYAFGLLGTSIPVEIL</sequence>
<proteinExistence type="predicted"/>
<gene>
    <name evidence="2" type="ORF">S12H4_31900</name>
</gene>
<keyword evidence="1" id="KW-0472">Membrane</keyword>
<evidence type="ECO:0000313" key="2">
    <source>
        <dbReference type="EMBL" id="GAJ01167.1"/>
    </source>
</evidence>
<evidence type="ECO:0000256" key="1">
    <source>
        <dbReference type="SAM" id="Phobius"/>
    </source>
</evidence>
<reference evidence="2" key="1">
    <citation type="journal article" date="2014" name="Front. Microbiol.">
        <title>High frequency of phylogenetically diverse reductive dehalogenase-homologous genes in deep subseafloor sedimentary metagenomes.</title>
        <authorList>
            <person name="Kawai M."/>
            <person name="Futagami T."/>
            <person name="Toyoda A."/>
            <person name="Takaki Y."/>
            <person name="Nishi S."/>
            <person name="Hori S."/>
            <person name="Arai W."/>
            <person name="Tsubouchi T."/>
            <person name="Morono Y."/>
            <person name="Uchiyama I."/>
            <person name="Ito T."/>
            <person name="Fujiyama A."/>
            <person name="Inagaki F."/>
            <person name="Takami H."/>
        </authorList>
    </citation>
    <scope>NUCLEOTIDE SEQUENCE</scope>
    <source>
        <strain evidence="2">Expedition CK06-06</strain>
    </source>
</reference>
<feature type="non-terminal residue" evidence="2">
    <location>
        <position position="51"/>
    </location>
</feature>